<evidence type="ECO:0000313" key="5">
    <source>
        <dbReference type="Proteomes" id="UP000632322"/>
    </source>
</evidence>
<dbReference type="InterPro" id="IPR049517">
    <property type="entry name" value="ACX-like_C"/>
</dbReference>
<accession>A0ABQ1M6X1</accession>
<evidence type="ECO:0000313" key="4">
    <source>
        <dbReference type="EMBL" id="GGC35432.1"/>
    </source>
</evidence>
<dbReference type="Proteomes" id="UP000632322">
    <property type="component" value="Unassembled WGS sequence"/>
</dbReference>
<organism evidence="4 5">
    <name type="scientific">Brevibacterium sediminis</name>
    <dbReference type="NCBI Taxonomy" id="1857024"/>
    <lineage>
        <taxon>Bacteria</taxon>
        <taxon>Bacillati</taxon>
        <taxon>Actinomycetota</taxon>
        <taxon>Actinomycetes</taxon>
        <taxon>Micrococcales</taxon>
        <taxon>Brevibacteriaceae</taxon>
        <taxon>Brevibacterium</taxon>
    </lineage>
</organism>
<name>A0ABQ1M6X1_9MICO</name>
<dbReference type="Pfam" id="PF05378">
    <property type="entry name" value="Hydant_A_N"/>
    <property type="match status" value="1"/>
</dbReference>
<keyword evidence="5" id="KW-1185">Reference proteome</keyword>
<feature type="domain" description="Hydantoinase A/oxoprolinase" evidence="1">
    <location>
        <begin position="248"/>
        <end position="537"/>
    </location>
</feature>
<dbReference type="InterPro" id="IPR045079">
    <property type="entry name" value="Oxoprolinase-like"/>
</dbReference>
<dbReference type="InterPro" id="IPR002821">
    <property type="entry name" value="Hydantoinase_A"/>
</dbReference>
<dbReference type="Pfam" id="PF19278">
    <property type="entry name" value="Hydant_A_C"/>
    <property type="match status" value="1"/>
</dbReference>
<dbReference type="InterPro" id="IPR043129">
    <property type="entry name" value="ATPase_NBD"/>
</dbReference>
<sequence>MNSWKYCRELGLAASIYLMYIRFSGAHRAVSAITEILLHIDWTSMRRLGVDVGGTFTDLVLWDDDGTTTVHKTPSTNEDPSVGTMKGISALEVKAEIDLESIDMFFHGTTVATNIVLEHNGDDVGLITTEGFRDLLHIARKKRPLNYSNYQELPWQKWQLVPRRNRRTVPERIDASGAVLTSLDEDAVRQEARLLRERGVAAVAIAFLHAYKNPAHEQRAREIVEEEFPEAFISLSSEVASQYREYERFSTTALNAFVGPKTSNYISKLVDEASAAGVSDDVHLMTSAGGLVTARSARQTPVSLLTSGVVAGLIGGCAIGAASGYPSVITLDVGGTSADVGVAPDGRLRMKHLLDTRIGDYHAMVPMAEVDTIGAGGGSIASIDEGGMFRVGPRSAGAVPGPACFDRGGTEPTSTDAMVVLGWLREKSFLSGTMEVRPQLAEQAVRNHIAEPLGQSTEKAAMGIFTVLAHSMTEAISLHSVRKGYDPRDFSLVAEGGAGPLFAWHIAKQLDIPRIIVPTHPGITSAVGLLATDIRYEVPTTVWTSSDQADIDLLAREVARLTDQAVAQLKGDGIPDEHIDLECSVDCRYVGQGYELRVQAPSGEIDADWVEQVAQAFHEQHGRMYSQRFDDKPVQLVNVRMTGIGMVPQIRLPKIAVGDADSTPAKVATAQTLMWTDDAGSPKWVDTDVYSRELLRAGNVFDGPAIVEQFDSTTVIGIGQRATVDELGHIIIERCAQ</sequence>
<dbReference type="EMBL" id="BMJG01000004">
    <property type="protein sequence ID" value="GGC35432.1"/>
    <property type="molecule type" value="Genomic_DNA"/>
</dbReference>
<evidence type="ECO:0000259" key="3">
    <source>
        <dbReference type="Pfam" id="PF19278"/>
    </source>
</evidence>
<dbReference type="PANTHER" id="PTHR11365:SF23">
    <property type="entry name" value="HYPOTHETICAL 5-OXOPROLINASE (EUROFUNG)-RELATED"/>
    <property type="match status" value="1"/>
</dbReference>
<feature type="domain" description="Acetophenone carboxylase-like C-terminal" evidence="3">
    <location>
        <begin position="554"/>
        <end position="726"/>
    </location>
</feature>
<reference evidence="5" key="1">
    <citation type="journal article" date="2019" name="Int. J. Syst. Evol. Microbiol.">
        <title>The Global Catalogue of Microorganisms (GCM) 10K type strain sequencing project: providing services to taxonomists for standard genome sequencing and annotation.</title>
        <authorList>
            <consortium name="The Broad Institute Genomics Platform"/>
            <consortium name="The Broad Institute Genome Sequencing Center for Infectious Disease"/>
            <person name="Wu L."/>
            <person name="Ma J."/>
        </authorList>
    </citation>
    <scope>NUCLEOTIDE SEQUENCE [LARGE SCALE GENOMIC DNA]</scope>
    <source>
        <strain evidence="5">CGMCC 1.15472</strain>
    </source>
</reference>
<dbReference type="SUPFAM" id="SSF53067">
    <property type="entry name" value="Actin-like ATPase domain"/>
    <property type="match status" value="1"/>
</dbReference>
<dbReference type="PANTHER" id="PTHR11365">
    <property type="entry name" value="5-OXOPROLINASE RELATED"/>
    <property type="match status" value="1"/>
</dbReference>
<comment type="caution">
    <text evidence="4">The sequence shown here is derived from an EMBL/GenBank/DDBJ whole genome shotgun (WGS) entry which is preliminary data.</text>
</comment>
<protein>
    <submittedName>
        <fullName evidence="4">Methylhydantoinase</fullName>
    </submittedName>
</protein>
<dbReference type="InterPro" id="IPR008040">
    <property type="entry name" value="Hydant_A_N"/>
</dbReference>
<proteinExistence type="predicted"/>
<dbReference type="Pfam" id="PF01968">
    <property type="entry name" value="Hydantoinase_A"/>
    <property type="match status" value="1"/>
</dbReference>
<evidence type="ECO:0000259" key="1">
    <source>
        <dbReference type="Pfam" id="PF01968"/>
    </source>
</evidence>
<evidence type="ECO:0000259" key="2">
    <source>
        <dbReference type="Pfam" id="PF05378"/>
    </source>
</evidence>
<gene>
    <name evidence="4" type="ORF">GCM10010974_17340</name>
</gene>
<feature type="domain" description="Hydantoinase/oxoprolinase N-terminal" evidence="2">
    <location>
        <begin position="47"/>
        <end position="227"/>
    </location>
</feature>